<protein>
    <submittedName>
        <fullName evidence="1">Uncharacterized protein</fullName>
    </submittedName>
</protein>
<proteinExistence type="predicted"/>
<reference evidence="1 2" key="1">
    <citation type="submission" date="2021-03" db="EMBL/GenBank/DDBJ databases">
        <title>novel species isolated from a fishpond in China.</title>
        <authorList>
            <person name="Lu H."/>
            <person name="Cai Z."/>
        </authorList>
    </citation>
    <scope>NUCLEOTIDE SEQUENCE [LARGE SCALE GENOMIC DNA]</scope>
    <source>
        <strain evidence="1 2">Y57</strain>
    </source>
</reference>
<keyword evidence="2" id="KW-1185">Reference proteome</keyword>
<evidence type="ECO:0000313" key="1">
    <source>
        <dbReference type="EMBL" id="MBN7820515.1"/>
    </source>
</evidence>
<dbReference type="EMBL" id="JAFKCS010000010">
    <property type="protein sequence ID" value="MBN7820515.1"/>
    <property type="molecule type" value="Genomic_DNA"/>
</dbReference>
<comment type="caution">
    <text evidence="1">The sequence shown here is derived from an EMBL/GenBank/DDBJ whole genome shotgun (WGS) entry which is preliminary data.</text>
</comment>
<dbReference type="RefSeq" id="WP_206594354.1">
    <property type="nucleotide sequence ID" value="NZ_JAFKCS010000010.1"/>
</dbReference>
<sequence length="62" mass="7346">MKHQITFDTKEIEISYASVDAMHRNMAALVEQFKIRKQRPPQMFLHELSILETLLAKFNSRL</sequence>
<evidence type="ECO:0000313" key="2">
    <source>
        <dbReference type="Proteomes" id="UP000663992"/>
    </source>
</evidence>
<name>A0ABS3CV85_9ALTE</name>
<dbReference type="Proteomes" id="UP000663992">
    <property type="component" value="Unassembled WGS sequence"/>
</dbReference>
<gene>
    <name evidence="1" type="ORF">J0A65_11605</name>
</gene>
<organism evidence="1 2">
    <name type="scientific">Bowmanella yangjiangensis</name>
    <dbReference type="NCBI Taxonomy" id="2811230"/>
    <lineage>
        <taxon>Bacteria</taxon>
        <taxon>Pseudomonadati</taxon>
        <taxon>Pseudomonadota</taxon>
        <taxon>Gammaproteobacteria</taxon>
        <taxon>Alteromonadales</taxon>
        <taxon>Alteromonadaceae</taxon>
        <taxon>Bowmanella</taxon>
    </lineage>
</organism>
<accession>A0ABS3CV85</accession>